<dbReference type="OrthoDB" id="302966at2759"/>
<organism evidence="1 2">
    <name type="scientific">Aspergillus ellipticus CBS 707.79</name>
    <dbReference type="NCBI Taxonomy" id="1448320"/>
    <lineage>
        <taxon>Eukaryota</taxon>
        <taxon>Fungi</taxon>
        <taxon>Dikarya</taxon>
        <taxon>Ascomycota</taxon>
        <taxon>Pezizomycotina</taxon>
        <taxon>Eurotiomycetes</taxon>
        <taxon>Eurotiomycetidae</taxon>
        <taxon>Eurotiales</taxon>
        <taxon>Aspergillaceae</taxon>
        <taxon>Aspergillus</taxon>
        <taxon>Aspergillus subgen. Circumdati</taxon>
    </lineage>
</organism>
<gene>
    <name evidence="1" type="ORF">BO71DRAFT_413920</name>
</gene>
<protein>
    <recommendedName>
        <fullName evidence="3">L-ascorbic acid binding protein</fullName>
    </recommendedName>
</protein>
<evidence type="ECO:0008006" key="3">
    <source>
        <dbReference type="Google" id="ProtNLM"/>
    </source>
</evidence>
<evidence type="ECO:0000313" key="2">
    <source>
        <dbReference type="Proteomes" id="UP000247810"/>
    </source>
</evidence>
<dbReference type="STRING" id="1448320.A0A319CTV3"/>
<sequence>MAANLTRFKQAQQTLYGDIDSISDASTWTPPQNSGGHNGRYLWTDAFGVLNFLTLHQLHSLSPSTHPPKAHYLTLATRLVQTIHLTLAHTRSGHPLPGSTPSNPLGGGLRISKSSATDDGQYHHYLTLWMFALNRLSKATRNPMYNNQAIALARAIHPRFFVRGRMVWKMDVALEEVLVSGEGGLDPFAGRVVFGLLRDAALAERAEGVLGEEIADYERVIRRKGGQGVSGDMLDLGMTMWWAHWVEGEQELVERCVEMVSTGELIEKKHYLNRDITSRLAFREFGTCLGLRCLAEQESQKDRAEELKAYADAILDCWEPHVGSSSSSSDITPADLQPITQVMYAAALIPGAFCGGFFGPEPPPGQST</sequence>
<evidence type="ECO:0000313" key="1">
    <source>
        <dbReference type="EMBL" id="PYH88666.1"/>
    </source>
</evidence>
<name>A0A319CTV3_9EURO</name>
<reference evidence="1 2" key="1">
    <citation type="submission" date="2018-02" db="EMBL/GenBank/DDBJ databases">
        <title>The genomes of Aspergillus section Nigri reveals drivers in fungal speciation.</title>
        <authorList>
            <consortium name="DOE Joint Genome Institute"/>
            <person name="Vesth T.C."/>
            <person name="Nybo J."/>
            <person name="Theobald S."/>
            <person name="Brandl J."/>
            <person name="Frisvad J.C."/>
            <person name="Nielsen K.F."/>
            <person name="Lyhne E.K."/>
            <person name="Kogle M.E."/>
            <person name="Kuo A."/>
            <person name="Riley R."/>
            <person name="Clum A."/>
            <person name="Nolan M."/>
            <person name="Lipzen A."/>
            <person name="Salamov A."/>
            <person name="Henrissat B."/>
            <person name="Wiebenga A."/>
            <person name="De vries R.P."/>
            <person name="Grigoriev I.V."/>
            <person name="Mortensen U.H."/>
            <person name="Andersen M.R."/>
            <person name="Baker S.E."/>
        </authorList>
    </citation>
    <scope>NUCLEOTIDE SEQUENCE [LARGE SCALE GENOMIC DNA]</scope>
    <source>
        <strain evidence="1 2">CBS 707.79</strain>
    </source>
</reference>
<keyword evidence="2" id="KW-1185">Reference proteome</keyword>
<dbReference type="EMBL" id="KZ826075">
    <property type="protein sequence ID" value="PYH88666.1"/>
    <property type="molecule type" value="Genomic_DNA"/>
</dbReference>
<dbReference type="AlphaFoldDB" id="A0A319CTV3"/>
<dbReference type="Proteomes" id="UP000247810">
    <property type="component" value="Unassembled WGS sequence"/>
</dbReference>
<accession>A0A319CTV3</accession>
<proteinExistence type="predicted"/>
<dbReference type="VEuPathDB" id="FungiDB:BO71DRAFT_413920"/>